<reference evidence="2" key="1">
    <citation type="submission" date="2022-09" db="EMBL/GenBank/DDBJ databases">
        <title>Aureispira anguillicida sp. nov., isolated from Leptocephalus of Japanese eel Anguilla japonica.</title>
        <authorList>
            <person name="Yuasa K."/>
            <person name="Mekata T."/>
            <person name="Ikunari K."/>
        </authorList>
    </citation>
    <scope>NUCLEOTIDE SEQUENCE</scope>
    <source>
        <strain evidence="2">EL160426</strain>
    </source>
</reference>
<proteinExistence type="predicted"/>
<dbReference type="EMBL" id="AP026867">
    <property type="protein sequence ID" value="BDS10253.1"/>
    <property type="molecule type" value="Genomic_DNA"/>
</dbReference>
<sequence length="188" mass="21508">MKHLLVLLSFFLMINEYSIAQQQLIANSNTQKVKDGEKDVKIVIGKPAPKKMNQSEALSDEIRRQIELDLKERVENGNGRSSTGQTIIKHNFATKDIDRVAFSEERANKAKTENAEKKEAVKQSVLKGKATVIRAKDQIALAKDWLAEDKKNNKISEDEYRTRKANIERIEQKTKDLERKLLKGKESM</sequence>
<keyword evidence="3" id="KW-1185">Reference proteome</keyword>
<protein>
    <submittedName>
        <fullName evidence="2">Uncharacterized protein</fullName>
    </submittedName>
</protein>
<feature type="coiled-coil region" evidence="1">
    <location>
        <begin position="160"/>
        <end position="187"/>
    </location>
</feature>
<dbReference type="RefSeq" id="WP_264791580.1">
    <property type="nucleotide sequence ID" value="NZ_AP026867.1"/>
</dbReference>
<evidence type="ECO:0000313" key="3">
    <source>
        <dbReference type="Proteomes" id="UP001060919"/>
    </source>
</evidence>
<dbReference type="AlphaFoldDB" id="A0A915YBX4"/>
<name>A0A915YBX4_9BACT</name>
<dbReference type="KEGG" id="aup:AsAng_0009610"/>
<keyword evidence="1" id="KW-0175">Coiled coil</keyword>
<evidence type="ECO:0000313" key="2">
    <source>
        <dbReference type="EMBL" id="BDS10253.1"/>
    </source>
</evidence>
<organism evidence="2 3">
    <name type="scientific">Aureispira anguillae</name>
    <dbReference type="NCBI Taxonomy" id="2864201"/>
    <lineage>
        <taxon>Bacteria</taxon>
        <taxon>Pseudomonadati</taxon>
        <taxon>Bacteroidota</taxon>
        <taxon>Saprospiria</taxon>
        <taxon>Saprospirales</taxon>
        <taxon>Saprospiraceae</taxon>
        <taxon>Aureispira</taxon>
    </lineage>
</organism>
<evidence type="ECO:0000256" key="1">
    <source>
        <dbReference type="SAM" id="Coils"/>
    </source>
</evidence>
<dbReference type="Proteomes" id="UP001060919">
    <property type="component" value="Chromosome"/>
</dbReference>
<accession>A0A915YBX4</accession>
<gene>
    <name evidence="2" type="ORF">AsAng_0009610</name>
</gene>